<feature type="domain" description="Condensation" evidence="1">
    <location>
        <begin position="4"/>
        <end position="408"/>
    </location>
</feature>
<dbReference type="Pfam" id="PF00668">
    <property type="entry name" value="Condensation"/>
    <property type="match status" value="1"/>
</dbReference>
<dbReference type="CDD" id="cd19544">
    <property type="entry name" value="E-C_NRPS"/>
    <property type="match status" value="1"/>
</dbReference>
<dbReference type="GO" id="GO:0003824">
    <property type="term" value="F:catalytic activity"/>
    <property type="evidence" value="ECO:0007669"/>
    <property type="project" value="InterPro"/>
</dbReference>
<dbReference type="STRING" id="1121001.SAMN02745857_04377"/>
<evidence type="ECO:0000259" key="1">
    <source>
        <dbReference type="Pfam" id="PF00668"/>
    </source>
</evidence>
<keyword evidence="3" id="KW-1185">Reference proteome</keyword>
<dbReference type="SUPFAM" id="SSF52777">
    <property type="entry name" value="CoA-dependent acyltransferases"/>
    <property type="match status" value="2"/>
</dbReference>
<evidence type="ECO:0000313" key="3">
    <source>
        <dbReference type="Proteomes" id="UP000192761"/>
    </source>
</evidence>
<dbReference type="Proteomes" id="UP000192761">
    <property type="component" value="Unassembled WGS sequence"/>
</dbReference>
<dbReference type="PANTHER" id="PTHR45527:SF1">
    <property type="entry name" value="FATTY ACID SYNTHASE"/>
    <property type="match status" value="1"/>
</dbReference>
<feature type="non-terminal residue" evidence="2">
    <location>
        <position position="1"/>
    </location>
</feature>
<protein>
    <submittedName>
        <fullName evidence="2">Condensation domain-containing protein</fullName>
    </submittedName>
</protein>
<gene>
    <name evidence="2" type="ORF">SAMN02745857_04377</name>
</gene>
<dbReference type="GO" id="GO:0044550">
    <property type="term" value="P:secondary metabolite biosynthetic process"/>
    <property type="evidence" value="ECO:0007669"/>
    <property type="project" value="TreeGrafter"/>
</dbReference>
<dbReference type="GO" id="GO:0043041">
    <property type="term" value="P:amino acid activation for nonribosomal peptide biosynthetic process"/>
    <property type="evidence" value="ECO:0007669"/>
    <property type="project" value="TreeGrafter"/>
</dbReference>
<dbReference type="Gene3D" id="3.30.559.10">
    <property type="entry name" value="Chloramphenicol acetyltransferase-like domain"/>
    <property type="match status" value="1"/>
</dbReference>
<dbReference type="GO" id="GO:0005737">
    <property type="term" value="C:cytoplasm"/>
    <property type="evidence" value="ECO:0007669"/>
    <property type="project" value="TreeGrafter"/>
</dbReference>
<dbReference type="GO" id="GO:0031177">
    <property type="term" value="F:phosphopantetheine binding"/>
    <property type="evidence" value="ECO:0007669"/>
    <property type="project" value="TreeGrafter"/>
</dbReference>
<proteinExistence type="predicted"/>
<dbReference type="PANTHER" id="PTHR45527">
    <property type="entry name" value="NONRIBOSOMAL PEPTIDE SYNTHETASE"/>
    <property type="match status" value="1"/>
</dbReference>
<reference evidence="2 3" key="1">
    <citation type="submission" date="2017-04" db="EMBL/GenBank/DDBJ databases">
        <authorList>
            <person name="Afonso C.L."/>
            <person name="Miller P.J."/>
            <person name="Scott M.A."/>
            <person name="Spackman E."/>
            <person name="Goraichik I."/>
            <person name="Dimitrov K.M."/>
            <person name="Suarez D.L."/>
            <person name="Swayne D.E."/>
        </authorList>
    </citation>
    <scope>NUCLEOTIDE SEQUENCE [LARGE SCALE GENOMIC DNA]</scope>
    <source>
        <strain evidence="2 3">DSM 23236</strain>
    </source>
</reference>
<dbReference type="InterPro" id="IPR023213">
    <property type="entry name" value="CAT-like_dom_sf"/>
</dbReference>
<organism evidence="2 3">
    <name type="scientific">Andreprevotia lacus DSM 23236</name>
    <dbReference type="NCBI Taxonomy" id="1121001"/>
    <lineage>
        <taxon>Bacteria</taxon>
        <taxon>Pseudomonadati</taxon>
        <taxon>Pseudomonadota</taxon>
        <taxon>Betaproteobacteria</taxon>
        <taxon>Neisseriales</taxon>
        <taxon>Chitinibacteraceae</taxon>
        <taxon>Andreprevotia</taxon>
    </lineage>
</organism>
<name>A0A1W1Y1H1_9NEIS</name>
<dbReference type="AlphaFoldDB" id="A0A1W1Y1H1"/>
<dbReference type="EMBL" id="FWXD01000079">
    <property type="protein sequence ID" value="SMC30029.1"/>
    <property type="molecule type" value="Genomic_DNA"/>
</dbReference>
<evidence type="ECO:0000313" key="2">
    <source>
        <dbReference type="EMBL" id="SMC30029.1"/>
    </source>
</evidence>
<dbReference type="InterPro" id="IPR001242">
    <property type="entry name" value="Condensation_dom"/>
</dbReference>
<accession>A0A1W1Y1H1</accession>
<dbReference type="Gene3D" id="3.30.559.30">
    <property type="entry name" value="Nonribosomal peptide synthetase, condensation domain"/>
    <property type="match status" value="1"/>
</dbReference>
<sequence length="409" mass="45122">GDPYLLPSLFGFESRELLERFVERVQQVVDRHDILRTRLAWENLAQPVQVVLRKAELPVHTLQFDAANGTVLNQLQRYFDPAHTRIDLRQAPLLRCHVVEDAANGRWVLHLLAHHLVIDHTTMDILLEETRQLDQGEVLPAAVPYRQFVAQARLGISKDEHEAFFKAMLAHIDAPTAPFDLLNVQNDGSSIVESKLRLDDAVAKAVRQQARAHGVSAASLLHLAWALVLARTTGRDDVVFGTVLFGRMQGGEQADRGIGLFINSLPIRVGIGGENVASSLKAAHALLAQLMRHEHAPLALAQRCSGVAAPAPLFTSLVNYRYSPDLDEVSPQYISGQGVYADIEALGVYERTNYPLTLAIDDLGEGFQLTAQVAQPIAPQRICQFMQAAVEQLVAALQQQPNQPLAQLD</sequence>
<feature type="non-terminal residue" evidence="2">
    <location>
        <position position="409"/>
    </location>
</feature>